<evidence type="ECO:0000259" key="1">
    <source>
        <dbReference type="Pfam" id="PF13360"/>
    </source>
</evidence>
<evidence type="ECO:0000313" key="3">
    <source>
        <dbReference type="Proteomes" id="UP000598174"/>
    </source>
</evidence>
<reference evidence="2" key="1">
    <citation type="submission" date="2021-01" db="EMBL/GenBank/DDBJ databases">
        <title>Whole genome shotgun sequence of Actinoplanes ferrugineus NBRC 15555.</title>
        <authorList>
            <person name="Komaki H."/>
            <person name="Tamura T."/>
        </authorList>
    </citation>
    <scope>NUCLEOTIDE SEQUENCE</scope>
    <source>
        <strain evidence="2">NBRC 15555</strain>
    </source>
</reference>
<dbReference type="SUPFAM" id="SSF50998">
    <property type="entry name" value="Quinoprotein alcohol dehydrogenase-like"/>
    <property type="match status" value="1"/>
</dbReference>
<protein>
    <recommendedName>
        <fullName evidence="1">Pyrrolo-quinoline quinone repeat domain-containing protein</fullName>
    </recommendedName>
</protein>
<dbReference type="PANTHER" id="PTHR34512">
    <property type="entry name" value="CELL SURFACE PROTEIN"/>
    <property type="match status" value="1"/>
</dbReference>
<dbReference type="AlphaFoldDB" id="A0A919J1T0"/>
<keyword evidence="3" id="KW-1185">Reference proteome</keyword>
<feature type="domain" description="Pyrrolo-quinoline quinone repeat" evidence="1">
    <location>
        <begin position="248"/>
        <end position="341"/>
    </location>
</feature>
<dbReference type="RefSeq" id="WP_203819643.1">
    <property type="nucleotide sequence ID" value="NZ_BAAABP010000052.1"/>
</dbReference>
<accession>A0A919J1T0</accession>
<feature type="domain" description="Pyrrolo-quinoline quinone repeat" evidence="1">
    <location>
        <begin position="39"/>
        <end position="181"/>
    </location>
</feature>
<gene>
    <name evidence="2" type="ORF">Afe05nite_50360</name>
</gene>
<evidence type="ECO:0000313" key="2">
    <source>
        <dbReference type="EMBL" id="GIE13196.1"/>
    </source>
</evidence>
<dbReference type="EMBL" id="BOMM01000047">
    <property type="protein sequence ID" value="GIE13196.1"/>
    <property type="molecule type" value="Genomic_DNA"/>
</dbReference>
<name>A0A919J1T0_9ACTN</name>
<dbReference type="Proteomes" id="UP000598174">
    <property type="component" value="Unassembled WGS sequence"/>
</dbReference>
<dbReference type="PANTHER" id="PTHR34512:SF30">
    <property type="entry name" value="OUTER MEMBRANE PROTEIN ASSEMBLY FACTOR BAMB"/>
    <property type="match status" value="1"/>
</dbReference>
<dbReference type="Gene3D" id="2.130.10.10">
    <property type="entry name" value="YVTN repeat-like/Quinoprotein amine dehydrogenase"/>
    <property type="match status" value="1"/>
</dbReference>
<comment type="caution">
    <text evidence="2">The sequence shown here is derived from an EMBL/GenBank/DDBJ whole genome shotgun (WGS) entry which is preliminary data.</text>
</comment>
<dbReference type="InterPro" id="IPR011047">
    <property type="entry name" value="Quinoprotein_ADH-like_sf"/>
</dbReference>
<proteinExistence type="predicted"/>
<dbReference type="InterPro" id="IPR018391">
    <property type="entry name" value="PQQ_b-propeller_rpt"/>
</dbReference>
<dbReference type="InterPro" id="IPR015943">
    <property type="entry name" value="WD40/YVTN_repeat-like_dom_sf"/>
</dbReference>
<dbReference type="Pfam" id="PF13360">
    <property type="entry name" value="PQQ_2"/>
    <property type="match status" value="2"/>
</dbReference>
<dbReference type="SMART" id="SM00564">
    <property type="entry name" value="PQQ"/>
    <property type="match status" value="4"/>
</dbReference>
<sequence>MAGPPPAAWGQDGYGPGNTRYNPAESVVNASSIGRLALRWTVRPALGRPGCGADPIAPRVVGDRIFLRDGGGVGAYQAATGKPLWRQTGFSQVSAGPLVAGGLVLVAGTKCGSSSDYDGTLIALDAATGARRWQRTGPWTLDAVVADASTVVVSGACATCDDARRGTVAYRLTDGKPLWTHRNESLAGPVSAGGLILLRRSTGSAETWASRITTGAPVWGTDQAITAYAAEPAVFYIGDGGGLCARSAVDGRTLWQVAKEAGDLATDGRRVYVASVQRVNTYDARTGRLVWSRALNAPAMPVRAGGLLYVTTGTGAVAVLSATDGRPVATKGLAIAPRQHVVVAGGRLLTTDQSAVRAYAP</sequence>
<dbReference type="InterPro" id="IPR002372">
    <property type="entry name" value="PQQ_rpt_dom"/>
</dbReference>
<organism evidence="2 3">
    <name type="scientific">Paractinoplanes ferrugineus</name>
    <dbReference type="NCBI Taxonomy" id="113564"/>
    <lineage>
        <taxon>Bacteria</taxon>
        <taxon>Bacillati</taxon>
        <taxon>Actinomycetota</taxon>
        <taxon>Actinomycetes</taxon>
        <taxon>Micromonosporales</taxon>
        <taxon>Micromonosporaceae</taxon>
        <taxon>Paractinoplanes</taxon>
    </lineage>
</organism>